<dbReference type="InterPro" id="IPR011990">
    <property type="entry name" value="TPR-like_helical_dom_sf"/>
</dbReference>
<dbReference type="Proteomes" id="UP000319175">
    <property type="component" value="Unassembled WGS sequence"/>
</dbReference>
<dbReference type="PANTHER" id="PTHR34220:SF7">
    <property type="entry name" value="SENSOR HISTIDINE KINASE YPDA"/>
    <property type="match status" value="1"/>
</dbReference>
<dbReference type="Pfam" id="PF13424">
    <property type="entry name" value="TPR_12"/>
    <property type="match status" value="3"/>
</dbReference>
<feature type="repeat" description="TPR" evidence="1">
    <location>
        <begin position="174"/>
        <end position="207"/>
    </location>
</feature>
<dbReference type="SMART" id="SM00028">
    <property type="entry name" value="TPR"/>
    <property type="match status" value="6"/>
</dbReference>
<feature type="transmembrane region" description="Helical" evidence="2">
    <location>
        <begin position="409"/>
        <end position="431"/>
    </location>
</feature>
<dbReference type="PANTHER" id="PTHR34220">
    <property type="entry name" value="SENSOR HISTIDINE KINASE YPDA"/>
    <property type="match status" value="1"/>
</dbReference>
<comment type="caution">
    <text evidence="5">The sequence shown here is derived from an EMBL/GenBank/DDBJ whole genome shotgun (WGS) entry which is preliminary data.</text>
</comment>
<protein>
    <submittedName>
        <fullName evidence="5">Tetratricopeptide repeat protein</fullName>
    </submittedName>
</protein>
<dbReference type="InterPro" id="IPR019734">
    <property type="entry name" value="TPR_rpt"/>
</dbReference>
<evidence type="ECO:0000256" key="3">
    <source>
        <dbReference type="SAM" id="SignalP"/>
    </source>
</evidence>
<organism evidence="5 6">
    <name type="scientific">Flavobacterium microcysteis</name>
    <dbReference type="NCBI Taxonomy" id="2596891"/>
    <lineage>
        <taxon>Bacteria</taxon>
        <taxon>Pseudomonadati</taxon>
        <taxon>Bacteroidota</taxon>
        <taxon>Flavobacteriia</taxon>
        <taxon>Flavobacteriales</taxon>
        <taxon>Flavobacteriaceae</taxon>
        <taxon>Flavobacterium</taxon>
    </lineage>
</organism>
<dbReference type="Pfam" id="PF06580">
    <property type="entry name" value="His_kinase"/>
    <property type="match status" value="1"/>
</dbReference>
<name>A0A501QBR9_9FLAO</name>
<sequence>MFFRMSMKSLVICFFMLFCVLSYSQEKTIDSLKNVLNHSKNDIDKAELLNAIASEYMSSDPKQMRDYANKALELSKKIKHRIEEGNSYLNLGNVNVILGNYPLALDNFSNAQEIFEADLITDLKNSSEIKKGLARSYGSIGIVFSEQSNYAKALQYHLKAVKIYEEMKDQARTARIYNNIGIVYQAIKEDFKALDYFIKAQKLQEKTGDMTVGITTTNIGNIYLRQKNYPKALEYYTKSKNTFAKSSDARGLGELYNNLGSYYWQTGNSSEALESWKKAIVQFNSIDDKFGISDTYSHLGNFYFSQKKYEEALDNATNALKLAKELDVLEQVMNSEKLISSIYEKQNKLDLALQHYRYYNVARDSLISHENIRKSVQAEMNFDFEKKQTIQQEAHEKRELLYREQNKRYQLQTIFGALFVILVFGIIFLIYNRTQLKKTLTLQKELAEYEQKALHLQMNPHFVFNCLGSISSFIVQNGTDSAIKYLSKFSKLMRLTLEYSKESLIPIDKEIESLQNYLELEQLRSDKMFNFSITKSDQIEDDIALPPLLLQPFVENAIIHGLIPKKEVGKIDIDFSLKEDSLICMIVDNGIGFEKSQELKAASVSIHKSMALDITRKRLEMMGTVTSKTSKVEIKELKDENGKPIGTEVILYLPIQYIK</sequence>
<dbReference type="PROSITE" id="PS50005">
    <property type="entry name" value="TPR"/>
    <property type="match status" value="4"/>
</dbReference>
<feature type="repeat" description="TPR" evidence="1">
    <location>
        <begin position="134"/>
        <end position="167"/>
    </location>
</feature>
<dbReference type="GO" id="GO:0016020">
    <property type="term" value="C:membrane"/>
    <property type="evidence" value="ECO:0007669"/>
    <property type="project" value="InterPro"/>
</dbReference>
<keyword evidence="2" id="KW-0812">Transmembrane</keyword>
<feature type="signal peptide" evidence="3">
    <location>
        <begin position="1"/>
        <end position="24"/>
    </location>
</feature>
<evidence type="ECO:0000259" key="4">
    <source>
        <dbReference type="Pfam" id="PF06580"/>
    </source>
</evidence>
<feature type="domain" description="Signal transduction histidine kinase internal region" evidence="4">
    <location>
        <begin position="450"/>
        <end position="527"/>
    </location>
</feature>
<dbReference type="GO" id="GO:0000155">
    <property type="term" value="F:phosphorelay sensor kinase activity"/>
    <property type="evidence" value="ECO:0007669"/>
    <property type="project" value="InterPro"/>
</dbReference>
<reference evidence="5 6" key="1">
    <citation type="submission" date="2019-06" db="EMBL/GenBank/DDBJ databases">
        <title>Flavobacterium sp. MaA-Y11 from geoumgang.</title>
        <authorList>
            <person name="Jeong S."/>
        </authorList>
    </citation>
    <scope>NUCLEOTIDE SEQUENCE [LARGE SCALE GENOMIC DNA]</scope>
    <source>
        <strain evidence="5 6">MaA-Y11</strain>
    </source>
</reference>
<dbReference type="InterPro" id="IPR050640">
    <property type="entry name" value="Bact_2-comp_sensor_kinase"/>
</dbReference>
<dbReference type="Gene3D" id="1.25.40.10">
    <property type="entry name" value="Tetratricopeptide repeat domain"/>
    <property type="match status" value="3"/>
</dbReference>
<evidence type="ECO:0000313" key="6">
    <source>
        <dbReference type="Proteomes" id="UP000319175"/>
    </source>
</evidence>
<dbReference type="Gene3D" id="3.30.565.10">
    <property type="entry name" value="Histidine kinase-like ATPase, C-terminal domain"/>
    <property type="match status" value="1"/>
</dbReference>
<keyword evidence="6" id="KW-1185">Reference proteome</keyword>
<keyword evidence="2" id="KW-1133">Transmembrane helix</keyword>
<keyword evidence="1" id="KW-0802">TPR repeat</keyword>
<evidence type="ECO:0000313" key="5">
    <source>
        <dbReference type="EMBL" id="TPD69858.1"/>
    </source>
</evidence>
<gene>
    <name evidence="5" type="ORF">FJA49_08100</name>
</gene>
<proteinExistence type="predicted"/>
<feature type="repeat" description="TPR" evidence="1">
    <location>
        <begin position="293"/>
        <end position="326"/>
    </location>
</feature>
<dbReference type="InterPro" id="IPR010559">
    <property type="entry name" value="Sig_transdc_His_kin_internal"/>
</dbReference>
<feature type="chain" id="PRO_5021264559" evidence="3">
    <location>
        <begin position="25"/>
        <end position="659"/>
    </location>
</feature>
<dbReference type="EMBL" id="VFJE01000053">
    <property type="protein sequence ID" value="TPD69858.1"/>
    <property type="molecule type" value="Genomic_DNA"/>
</dbReference>
<evidence type="ECO:0000256" key="1">
    <source>
        <dbReference type="PROSITE-ProRule" id="PRU00339"/>
    </source>
</evidence>
<keyword evidence="2" id="KW-0472">Membrane</keyword>
<feature type="repeat" description="TPR" evidence="1">
    <location>
        <begin position="85"/>
        <end position="118"/>
    </location>
</feature>
<keyword evidence="3" id="KW-0732">Signal</keyword>
<accession>A0A501QBR9</accession>
<reference evidence="5 6" key="2">
    <citation type="submission" date="2019-06" db="EMBL/GenBank/DDBJ databases">
        <authorList>
            <person name="Seo Y."/>
        </authorList>
    </citation>
    <scope>NUCLEOTIDE SEQUENCE [LARGE SCALE GENOMIC DNA]</scope>
    <source>
        <strain evidence="5 6">MaA-Y11</strain>
    </source>
</reference>
<dbReference type="AlphaFoldDB" id="A0A501QBR9"/>
<dbReference type="InterPro" id="IPR036890">
    <property type="entry name" value="HATPase_C_sf"/>
</dbReference>
<evidence type="ECO:0000256" key="2">
    <source>
        <dbReference type="SAM" id="Phobius"/>
    </source>
</evidence>
<dbReference type="SUPFAM" id="SSF55874">
    <property type="entry name" value="ATPase domain of HSP90 chaperone/DNA topoisomerase II/histidine kinase"/>
    <property type="match status" value="1"/>
</dbReference>
<dbReference type="SUPFAM" id="SSF48452">
    <property type="entry name" value="TPR-like"/>
    <property type="match status" value="3"/>
</dbReference>